<reference evidence="16" key="2">
    <citation type="submission" date="2013-05" db="EMBL/GenBank/DDBJ databases">
        <authorList>
            <person name="Wan P.-J."/>
        </authorList>
    </citation>
    <scope>NUCLEOTIDE SEQUENCE</scope>
</reference>
<dbReference type="Pfam" id="PF00067">
    <property type="entry name" value="p450"/>
    <property type="match status" value="1"/>
</dbReference>
<dbReference type="PROSITE" id="PS00086">
    <property type="entry name" value="CYTOCHROME_P450"/>
    <property type="match status" value="1"/>
</dbReference>
<comment type="subcellular location">
    <subcellularLocation>
        <location evidence="3">Endoplasmic reticulum membrane</location>
        <topology evidence="3">Peripheral membrane protein</topology>
    </subcellularLocation>
    <subcellularLocation>
        <location evidence="2">Microsome membrane</location>
        <topology evidence="2">Peripheral membrane protein</topology>
    </subcellularLocation>
</comment>
<dbReference type="PRINTS" id="PR00385">
    <property type="entry name" value="P450"/>
</dbReference>
<proteinExistence type="evidence at transcript level"/>
<feature type="binding site" description="axial binding residue" evidence="13">
    <location>
        <position position="469"/>
    </location>
    <ligand>
        <name>heme</name>
        <dbReference type="ChEBI" id="CHEBI:30413"/>
    </ligand>
    <ligandPart>
        <name>Fe</name>
        <dbReference type="ChEBI" id="CHEBI:18248"/>
    </ligandPart>
</feature>
<evidence type="ECO:0000256" key="3">
    <source>
        <dbReference type="ARBA" id="ARBA00004406"/>
    </source>
</evidence>
<dbReference type="CDD" id="cd11056">
    <property type="entry name" value="CYP6-like"/>
    <property type="match status" value="1"/>
</dbReference>
<keyword evidence="9 14" id="KW-0560">Oxidoreductase</keyword>
<evidence type="ECO:0000256" key="15">
    <source>
        <dbReference type="SAM" id="Phobius"/>
    </source>
</evidence>
<keyword evidence="12 15" id="KW-0472">Membrane</keyword>
<feature type="non-terminal residue" evidence="16">
    <location>
        <position position="522"/>
    </location>
</feature>
<protein>
    <submittedName>
        <fullName evidence="16">Cytochrome P450 6ee1</fullName>
    </submittedName>
</protein>
<dbReference type="InterPro" id="IPR001128">
    <property type="entry name" value="Cyt_P450"/>
</dbReference>
<evidence type="ECO:0000256" key="11">
    <source>
        <dbReference type="ARBA" id="ARBA00023033"/>
    </source>
</evidence>
<dbReference type="PANTHER" id="PTHR24292:SF100">
    <property type="entry name" value="CYTOCHROME P450 6A16, ISOFORM B-RELATED"/>
    <property type="match status" value="1"/>
</dbReference>
<accession>V5K567</accession>
<comment type="similarity">
    <text evidence="4 14">Belongs to the cytochrome P450 family.</text>
</comment>
<dbReference type="EMBL" id="KF044285">
    <property type="protein sequence ID" value="AGT57857.1"/>
    <property type="molecule type" value="mRNA"/>
</dbReference>
<evidence type="ECO:0000256" key="4">
    <source>
        <dbReference type="ARBA" id="ARBA00010617"/>
    </source>
</evidence>
<feature type="transmembrane region" description="Helical" evidence="15">
    <location>
        <begin position="7"/>
        <end position="26"/>
    </location>
</feature>
<dbReference type="OrthoDB" id="6408550at2759"/>
<feature type="transmembrane region" description="Helical" evidence="15">
    <location>
        <begin position="32"/>
        <end position="54"/>
    </location>
</feature>
<name>V5K567_LEPDE</name>
<dbReference type="SUPFAM" id="SSF48264">
    <property type="entry name" value="Cytochrome P450"/>
    <property type="match status" value="1"/>
</dbReference>
<dbReference type="GO" id="GO:0005789">
    <property type="term" value="C:endoplasmic reticulum membrane"/>
    <property type="evidence" value="ECO:0007669"/>
    <property type="project" value="UniProtKB-SubCell"/>
</dbReference>
<keyword evidence="6 13" id="KW-0479">Metal-binding</keyword>
<keyword evidence="15" id="KW-1133">Transmembrane helix</keyword>
<evidence type="ECO:0000256" key="14">
    <source>
        <dbReference type="RuleBase" id="RU000461"/>
    </source>
</evidence>
<keyword evidence="11 14" id="KW-0503">Monooxygenase</keyword>
<dbReference type="InterPro" id="IPR017972">
    <property type="entry name" value="Cyt_P450_CS"/>
</dbReference>
<evidence type="ECO:0000256" key="1">
    <source>
        <dbReference type="ARBA" id="ARBA00001971"/>
    </source>
</evidence>
<evidence type="ECO:0000313" key="16">
    <source>
        <dbReference type="EMBL" id="AGT57857.1"/>
    </source>
</evidence>
<evidence type="ECO:0000256" key="6">
    <source>
        <dbReference type="ARBA" id="ARBA00022723"/>
    </source>
</evidence>
<dbReference type="GO" id="GO:0005506">
    <property type="term" value="F:iron ion binding"/>
    <property type="evidence" value="ECO:0007669"/>
    <property type="project" value="InterPro"/>
</dbReference>
<keyword evidence="10 13" id="KW-0408">Iron</keyword>
<evidence type="ECO:0000256" key="8">
    <source>
        <dbReference type="ARBA" id="ARBA00022848"/>
    </source>
</evidence>
<feature type="transmembrane region" description="Helical" evidence="15">
    <location>
        <begin position="99"/>
        <end position="118"/>
    </location>
</feature>
<sequence length="522" mass="60305">LSLHSDCDLFFINFIIVPGIMELLIFDYLTKTLVYSSILATFIYLYFSWCYGHWKRRNFPFLKPNFPKGNNPTYLARFPGPHLECRDHYLEIRKRGLKFAGIFSVIHPVLVVVDPVIIKDILVKDFEHFVDRGFYSSENDPLSVSLLSMGGDKWKNSRGKLTNFFTIGKVKMLIPLMVGSAKPMVRSIGECALNNTDINITLLTKRYAAETVGTCFLGIDCNNFGDAEDTFANMVGKFFRDQNFTHLLRVSCTNRFPALSRKVGLKLILSEVSEFFKSAVRDTLKYREEHNYFRPDVLQLLINLKKEMENTSDPITEEQVAAHIFSFFVAGIDTIADLMTFTLYELCRNPDIQERVREEIMDIMKKHKNEFTPECLNDMKYLRQVISETLRIYPGLPSLERECVKDYKINGTNLTIEKGTTVWISIMGIHRDPEYHTDPEKFDPDRFIEDSAKSYSQFYFPFGLGPRMCIGVRFGLTVAQIGLIKILREHRMSLSDETCTPLKLNKQSFLLETLEPLLMRAE</sequence>
<dbReference type="InterPro" id="IPR002401">
    <property type="entry name" value="Cyt_P450_E_grp-I"/>
</dbReference>
<keyword evidence="15" id="KW-0812">Transmembrane</keyword>
<evidence type="ECO:0000256" key="2">
    <source>
        <dbReference type="ARBA" id="ARBA00004174"/>
    </source>
</evidence>
<organism evidence="16">
    <name type="scientific">Leptinotarsa decemlineata</name>
    <name type="common">Colorado potato beetle</name>
    <name type="synonym">Doryphora decemlineata</name>
    <dbReference type="NCBI Taxonomy" id="7539"/>
    <lineage>
        <taxon>Eukaryota</taxon>
        <taxon>Metazoa</taxon>
        <taxon>Ecdysozoa</taxon>
        <taxon>Arthropoda</taxon>
        <taxon>Hexapoda</taxon>
        <taxon>Insecta</taxon>
        <taxon>Pterygota</taxon>
        <taxon>Neoptera</taxon>
        <taxon>Endopterygota</taxon>
        <taxon>Coleoptera</taxon>
        <taxon>Polyphaga</taxon>
        <taxon>Cucujiformia</taxon>
        <taxon>Chrysomeloidea</taxon>
        <taxon>Chrysomelidae</taxon>
        <taxon>Chrysomelinae</taxon>
        <taxon>Doryphorini</taxon>
        <taxon>Leptinotarsa</taxon>
    </lineage>
</organism>
<reference evidence="16" key="1">
    <citation type="journal article" date="2013" name="Pestic. Biochem. Physiol.">
        <title>Identification of cytochrome P450 monooxygenase genes and their expression profiles in cyhalothrin-treated Colorado potato beetle, Leptinotarsa decemlineata.</title>
        <authorList>
            <person name="Wan P.J."/>
            <person name="Shi X.Q."/>
            <person name="Kong Y."/>
            <person name="Zhou L.T."/>
            <person name="Guo W.C."/>
            <person name="Ahmat T."/>
            <person name="Li G.Q."/>
        </authorList>
    </citation>
    <scope>NUCLEOTIDE SEQUENCE</scope>
</reference>
<gene>
    <name evidence="16" type="primary">Cyp6ee1</name>
</gene>
<dbReference type="PRINTS" id="PR00463">
    <property type="entry name" value="EP450I"/>
</dbReference>
<evidence type="ECO:0000256" key="13">
    <source>
        <dbReference type="PIRSR" id="PIRSR602401-1"/>
    </source>
</evidence>
<dbReference type="InterPro" id="IPR036396">
    <property type="entry name" value="Cyt_P450_sf"/>
</dbReference>
<dbReference type="InterPro" id="IPR050476">
    <property type="entry name" value="Insect_CytP450_Detox"/>
</dbReference>
<feature type="non-terminal residue" evidence="16">
    <location>
        <position position="1"/>
    </location>
</feature>
<dbReference type="GO" id="GO:0004497">
    <property type="term" value="F:monooxygenase activity"/>
    <property type="evidence" value="ECO:0007669"/>
    <property type="project" value="UniProtKB-KW"/>
</dbReference>
<keyword evidence="5 13" id="KW-0349">Heme</keyword>
<keyword evidence="8" id="KW-0492">Microsome</keyword>
<dbReference type="Gene3D" id="1.10.630.10">
    <property type="entry name" value="Cytochrome P450"/>
    <property type="match status" value="1"/>
</dbReference>
<evidence type="ECO:0000256" key="10">
    <source>
        <dbReference type="ARBA" id="ARBA00023004"/>
    </source>
</evidence>
<evidence type="ECO:0000256" key="7">
    <source>
        <dbReference type="ARBA" id="ARBA00022824"/>
    </source>
</evidence>
<dbReference type="AlphaFoldDB" id="V5K567"/>
<dbReference type="GO" id="GO:0020037">
    <property type="term" value="F:heme binding"/>
    <property type="evidence" value="ECO:0007669"/>
    <property type="project" value="InterPro"/>
</dbReference>
<evidence type="ECO:0000256" key="12">
    <source>
        <dbReference type="ARBA" id="ARBA00023136"/>
    </source>
</evidence>
<evidence type="ECO:0000256" key="9">
    <source>
        <dbReference type="ARBA" id="ARBA00023002"/>
    </source>
</evidence>
<dbReference type="FunFam" id="1.10.630.10:FF:000042">
    <property type="entry name" value="Cytochrome P450"/>
    <property type="match status" value="1"/>
</dbReference>
<evidence type="ECO:0000256" key="5">
    <source>
        <dbReference type="ARBA" id="ARBA00022617"/>
    </source>
</evidence>
<keyword evidence="7" id="KW-0256">Endoplasmic reticulum</keyword>
<dbReference type="GO" id="GO:0016705">
    <property type="term" value="F:oxidoreductase activity, acting on paired donors, with incorporation or reduction of molecular oxygen"/>
    <property type="evidence" value="ECO:0007669"/>
    <property type="project" value="InterPro"/>
</dbReference>
<comment type="cofactor">
    <cofactor evidence="1 13">
        <name>heme</name>
        <dbReference type="ChEBI" id="CHEBI:30413"/>
    </cofactor>
</comment>
<dbReference type="PANTHER" id="PTHR24292">
    <property type="entry name" value="CYTOCHROME P450"/>
    <property type="match status" value="1"/>
</dbReference>